<sequence length="149" mass="16667">MSFEKMSTDEKIKKPFMKFDPIPQPHFIPGYTGFCPKLPVSVGVSFGKTTNEILKKDPHMAGRLKPTANEVAHPIKVAEKRIKDLESEKQLINSRFPAKGRRILNDYIPAGYTGHVPHNAEPVGISFSKGYVSSVAQFIRDQAEARSEK</sequence>
<keyword evidence="4" id="KW-0966">Cell projection</keyword>
<dbReference type="GO" id="GO:0015630">
    <property type="term" value="C:microtubule cytoskeleton"/>
    <property type="evidence" value="ECO:0007669"/>
    <property type="project" value="UniProtKB-ARBA"/>
</dbReference>
<evidence type="ECO:0000256" key="3">
    <source>
        <dbReference type="ARBA" id="ARBA00023212"/>
    </source>
</evidence>
<evidence type="ECO:0000256" key="1">
    <source>
        <dbReference type="ARBA" id="ARBA00004430"/>
    </source>
</evidence>
<organism evidence="7 8">
    <name type="scientific">Caerostris darwini</name>
    <dbReference type="NCBI Taxonomy" id="1538125"/>
    <lineage>
        <taxon>Eukaryota</taxon>
        <taxon>Metazoa</taxon>
        <taxon>Ecdysozoa</taxon>
        <taxon>Arthropoda</taxon>
        <taxon>Chelicerata</taxon>
        <taxon>Arachnida</taxon>
        <taxon>Araneae</taxon>
        <taxon>Araneomorphae</taxon>
        <taxon>Entelegynae</taxon>
        <taxon>Araneoidea</taxon>
        <taxon>Araneidae</taxon>
        <taxon>Caerostris</taxon>
    </lineage>
</organism>
<dbReference type="InterPro" id="IPR018902">
    <property type="entry name" value="CMI2A-C-like_dom"/>
</dbReference>
<evidence type="ECO:0000313" key="8">
    <source>
        <dbReference type="Proteomes" id="UP001054837"/>
    </source>
</evidence>
<proteinExistence type="inferred from homology"/>
<evidence type="ECO:0000256" key="5">
    <source>
        <dbReference type="ARBA" id="ARBA00035661"/>
    </source>
</evidence>
<keyword evidence="2" id="KW-0963">Cytoplasm</keyword>
<dbReference type="PANTHER" id="PTHR22146:SF8">
    <property type="entry name" value="PROTEIN FAM166B"/>
    <property type="match status" value="1"/>
</dbReference>
<keyword evidence="8" id="KW-1185">Reference proteome</keyword>
<gene>
    <name evidence="7" type="primary">AVEN_230334_1</name>
    <name evidence="7" type="ORF">CDAR_365201</name>
</gene>
<evidence type="ECO:0000259" key="6">
    <source>
        <dbReference type="Pfam" id="PF10629"/>
    </source>
</evidence>
<comment type="caution">
    <text evidence="7">The sequence shown here is derived from an EMBL/GenBank/DDBJ whole genome shotgun (WGS) entry which is preliminary data.</text>
</comment>
<protein>
    <recommendedName>
        <fullName evidence="6">Ciliary microtubule inner protein 2A-C-like domain-containing protein</fullName>
    </recommendedName>
</protein>
<dbReference type="AlphaFoldDB" id="A0AAV4U1J9"/>
<comment type="similarity">
    <text evidence="5">Belongs to the CIMIP2 family.</text>
</comment>
<dbReference type="PANTHER" id="PTHR22146">
    <property type="entry name" value="CAT EYE SYNDROME CRITICAL REGION PROTEIN 6"/>
    <property type="match status" value="1"/>
</dbReference>
<reference evidence="7 8" key="1">
    <citation type="submission" date="2021-06" db="EMBL/GenBank/DDBJ databases">
        <title>Caerostris darwini draft genome.</title>
        <authorList>
            <person name="Kono N."/>
            <person name="Arakawa K."/>
        </authorList>
    </citation>
    <scope>NUCLEOTIDE SEQUENCE [LARGE SCALE GENOMIC DNA]</scope>
</reference>
<evidence type="ECO:0000256" key="4">
    <source>
        <dbReference type="ARBA" id="ARBA00023273"/>
    </source>
</evidence>
<evidence type="ECO:0000313" key="7">
    <source>
        <dbReference type="EMBL" id="GIY51598.1"/>
    </source>
</evidence>
<dbReference type="Proteomes" id="UP001054837">
    <property type="component" value="Unassembled WGS sequence"/>
</dbReference>
<dbReference type="EMBL" id="BPLQ01010560">
    <property type="protein sequence ID" value="GIY51598.1"/>
    <property type="molecule type" value="Genomic_DNA"/>
</dbReference>
<keyword evidence="3" id="KW-0206">Cytoskeleton</keyword>
<accession>A0AAV4U1J9</accession>
<comment type="subcellular location">
    <subcellularLocation>
        <location evidence="1">Cytoplasm</location>
        <location evidence="1">Cytoskeleton</location>
        <location evidence="1">Cilium axoneme</location>
    </subcellularLocation>
</comment>
<name>A0AAV4U1J9_9ARAC</name>
<dbReference type="GO" id="GO:0005930">
    <property type="term" value="C:axoneme"/>
    <property type="evidence" value="ECO:0007669"/>
    <property type="project" value="UniProtKB-SubCell"/>
</dbReference>
<dbReference type="Pfam" id="PF10629">
    <property type="entry name" value="CMI2B-like"/>
    <property type="match status" value="1"/>
</dbReference>
<feature type="domain" description="Ciliary microtubule inner protein 2A-C-like" evidence="6">
    <location>
        <begin position="24"/>
        <end position="56"/>
    </location>
</feature>
<evidence type="ECO:0000256" key="2">
    <source>
        <dbReference type="ARBA" id="ARBA00022490"/>
    </source>
</evidence>